<dbReference type="EC" id="6.1.1.7" evidence="1"/>
<reference evidence="1 2" key="1">
    <citation type="submission" date="2007-03" db="EMBL/GenBank/DDBJ databases">
        <authorList>
            <person name="Stal L."/>
            <person name="Ferriera S."/>
            <person name="Johnson J."/>
            <person name="Kravitz S."/>
            <person name="Beeson K."/>
            <person name="Sutton G."/>
            <person name="Rogers Y.-H."/>
            <person name="Friedman R."/>
            <person name="Frazier M."/>
            <person name="Venter J.C."/>
        </authorList>
    </citation>
    <scope>NUCLEOTIDE SEQUENCE [LARGE SCALE GENOMIC DNA]</scope>
    <source>
        <strain evidence="1 2">CCY0110</strain>
    </source>
</reference>
<dbReference type="GO" id="GO:0004813">
    <property type="term" value="F:alanine-tRNA ligase activity"/>
    <property type="evidence" value="ECO:0007669"/>
    <property type="project" value="UniProtKB-EC"/>
</dbReference>
<dbReference type="Proteomes" id="UP000003781">
    <property type="component" value="Unassembled WGS sequence"/>
</dbReference>
<dbReference type="AlphaFoldDB" id="A3IW39"/>
<protein>
    <submittedName>
        <fullName evidence="1">Alanyl-tRNA synthetase</fullName>
        <ecNumber evidence="1">6.1.1.7</ecNumber>
    </submittedName>
</protein>
<organism evidence="1 2">
    <name type="scientific">Crocosphaera chwakensis CCY0110</name>
    <dbReference type="NCBI Taxonomy" id="391612"/>
    <lineage>
        <taxon>Bacteria</taxon>
        <taxon>Bacillati</taxon>
        <taxon>Cyanobacteriota</taxon>
        <taxon>Cyanophyceae</taxon>
        <taxon>Oscillatoriophycideae</taxon>
        <taxon>Chroococcales</taxon>
        <taxon>Aphanothecaceae</taxon>
        <taxon>Crocosphaera</taxon>
        <taxon>Crocosphaera chwakensis</taxon>
    </lineage>
</organism>
<gene>
    <name evidence="1" type="primary">alaS</name>
    <name evidence="1" type="ORF">CY0110_08766</name>
</gene>
<dbReference type="eggNOG" id="COG3547">
    <property type="taxonomic scope" value="Bacteria"/>
</dbReference>
<dbReference type="OrthoDB" id="556865at2"/>
<dbReference type="EMBL" id="AAXW01000048">
    <property type="protein sequence ID" value="EAZ89274.1"/>
    <property type="molecule type" value="Genomic_DNA"/>
</dbReference>
<sequence>MLEAGKEVRLISNRDLTSYRKLCRWDYKDDYHDAAALAYCGWLNINNPSAFLSLKTPEINATYQLFLEHERINRELKPIVNRARNLLHTEFPEAKKSKTESSDKVDGIWLFISNKPQHPGWRKRWLRIVTNSIGTARNSGFSSQLVKLSDQIVRLKKRRIEIRKRFKQFLANPNYQFYNEAFEQFGLGIYDRIIILCQVHPFEQCLDSEGKELRKIKPRKFGKSGKPITKRVGLNRFHACLGKAIKPWESGKKKGHIVTGSVLARIQLYLWARRTMAMSPPKHPKPRVKFLRDRYVTDIQAKLTKDGKIDPNYPGNDSLKQ</sequence>
<name>A3IW39_9CHRO</name>
<accession>A3IW39</accession>
<evidence type="ECO:0000313" key="2">
    <source>
        <dbReference type="Proteomes" id="UP000003781"/>
    </source>
</evidence>
<evidence type="ECO:0000313" key="1">
    <source>
        <dbReference type="EMBL" id="EAZ89274.1"/>
    </source>
</evidence>
<keyword evidence="1" id="KW-0030">Aminoacyl-tRNA synthetase</keyword>
<proteinExistence type="predicted"/>
<keyword evidence="1" id="KW-0436">Ligase</keyword>
<keyword evidence="2" id="KW-1185">Reference proteome</keyword>
<dbReference type="RefSeq" id="WP_008277595.1">
    <property type="nucleotide sequence ID" value="NZ_AAXW01000048.1"/>
</dbReference>
<comment type="caution">
    <text evidence="1">The sequence shown here is derived from an EMBL/GenBank/DDBJ whole genome shotgun (WGS) entry which is preliminary data.</text>
</comment>